<name>A0ABS8DJC5_9FIRM</name>
<gene>
    <name evidence="2" type="ORF">LIZ65_14700</name>
</gene>
<reference evidence="2 3" key="1">
    <citation type="submission" date="2021-10" db="EMBL/GenBank/DDBJ databases">
        <title>Collection of gut derived symbiotic bacterial strains cultured from healthy donors.</title>
        <authorList>
            <person name="Lin H."/>
            <person name="Littmann E."/>
            <person name="Kohout C."/>
            <person name="Pamer E.G."/>
        </authorList>
    </citation>
    <scope>NUCLEOTIDE SEQUENCE [LARGE SCALE GENOMIC DNA]</scope>
    <source>
        <strain evidence="2 3">DFI.1.165</strain>
    </source>
</reference>
<evidence type="ECO:0000313" key="2">
    <source>
        <dbReference type="EMBL" id="MCB7388535.1"/>
    </source>
</evidence>
<feature type="transmembrane region" description="Helical" evidence="1">
    <location>
        <begin position="75"/>
        <end position="102"/>
    </location>
</feature>
<feature type="transmembrane region" description="Helical" evidence="1">
    <location>
        <begin position="21"/>
        <end position="38"/>
    </location>
</feature>
<evidence type="ECO:0000313" key="3">
    <source>
        <dbReference type="Proteomes" id="UP001299546"/>
    </source>
</evidence>
<accession>A0ABS8DJC5</accession>
<organism evidence="2 3">
    <name type="scientific">Bariatricus massiliensis</name>
    <dbReference type="NCBI Taxonomy" id="1745713"/>
    <lineage>
        <taxon>Bacteria</taxon>
        <taxon>Bacillati</taxon>
        <taxon>Bacillota</taxon>
        <taxon>Clostridia</taxon>
        <taxon>Lachnospirales</taxon>
        <taxon>Lachnospiraceae</taxon>
        <taxon>Bariatricus</taxon>
    </lineage>
</organism>
<sequence length="253" mass="28662">MWNRQELKFRGKQAFQRNYGCAVGVALIMTLVSGELTSSGNNVRQYVDYTSSGSGHYSTHVWSIGNWRWFGNDGFISAAVAGLLSLIAIAVAVCVLLFGVFVGNVLEVGGKKFFILNQNGRPGMGAMLEGFRSGHYGNLVLTMFLRDLFIFLWSLLLFVPGIIKYYEYLMVPYILSENPGMNREEAFLISRQMMNGQKWETFVLDLSYLGWYILSAFTCGLLAIFYVNPYKEATFAELYAANRYKAYQEGYIR</sequence>
<protein>
    <submittedName>
        <fullName evidence="2">DUF975 family protein</fullName>
    </submittedName>
</protein>
<dbReference type="InterPro" id="IPR010380">
    <property type="entry name" value="DUF975"/>
</dbReference>
<dbReference type="Pfam" id="PF06161">
    <property type="entry name" value="DUF975"/>
    <property type="match status" value="1"/>
</dbReference>
<dbReference type="PANTHER" id="PTHR40076:SF1">
    <property type="entry name" value="MEMBRANE PROTEIN"/>
    <property type="match status" value="1"/>
</dbReference>
<dbReference type="RefSeq" id="WP_066735620.1">
    <property type="nucleotide sequence ID" value="NZ_JAJCIQ010000012.1"/>
</dbReference>
<comment type="caution">
    <text evidence="2">The sequence shown here is derived from an EMBL/GenBank/DDBJ whole genome shotgun (WGS) entry which is preliminary data.</text>
</comment>
<proteinExistence type="predicted"/>
<keyword evidence="1" id="KW-1133">Transmembrane helix</keyword>
<dbReference type="EMBL" id="JAJCIS010000012">
    <property type="protein sequence ID" value="MCB7388535.1"/>
    <property type="molecule type" value="Genomic_DNA"/>
</dbReference>
<dbReference type="PANTHER" id="PTHR40076">
    <property type="entry name" value="MEMBRANE PROTEIN-RELATED"/>
    <property type="match status" value="1"/>
</dbReference>
<dbReference type="Proteomes" id="UP001299546">
    <property type="component" value="Unassembled WGS sequence"/>
</dbReference>
<keyword evidence="3" id="KW-1185">Reference proteome</keyword>
<keyword evidence="1" id="KW-0472">Membrane</keyword>
<feature type="transmembrane region" description="Helical" evidence="1">
    <location>
        <begin position="148"/>
        <end position="166"/>
    </location>
</feature>
<evidence type="ECO:0000256" key="1">
    <source>
        <dbReference type="SAM" id="Phobius"/>
    </source>
</evidence>
<keyword evidence="1" id="KW-0812">Transmembrane</keyword>
<feature type="transmembrane region" description="Helical" evidence="1">
    <location>
        <begin position="209"/>
        <end position="227"/>
    </location>
</feature>